<evidence type="ECO:0000313" key="2">
    <source>
        <dbReference type="EMBL" id="CAG6740243.1"/>
    </source>
</evidence>
<feature type="compositionally biased region" description="Basic residues" evidence="1">
    <location>
        <begin position="1"/>
        <end position="26"/>
    </location>
</feature>
<protein>
    <submittedName>
        <fullName evidence="2">Uncharacterized protein</fullName>
    </submittedName>
</protein>
<organism evidence="2">
    <name type="scientific">Cacopsylla melanoneura</name>
    <dbReference type="NCBI Taxonomy" id="428564"/>
    <lineage>
        <taxon>Eukaryota</taxon>
        <taxon>Metazoa</taxon>
        <taxon>Ecdysozoa</taxon>
        <taxon>Arthropoda</taxon>
        <taxon>Hexapoda</taxon>
        <taxon>Insecta</taxon>
        <taxon>Pterygota</taxon>
        <taxon>Neoptera</taxon>
        <taxon>Paraneoptera</taxon>
        <taxon>Hemiptera</taxon>
        <taxon>Sternorrhyncha</taxon>
        <taxon>Psylloidea</taxon>
        <taxon>Psyllidae</taxon>
        <taxon>Psyllinae</taxon>
        <taxon>Cacopsylla</taxon>
    </lineage>
</organism>
<dbReference type="AlphaFoldDB" id="A0A8D8Z3J5"/>
<feature type="region of interest" description="Disordered" evidence="1">
    <location>
        <begin position="1"/>
        <end position="37"/>
    </location>
</feature>
<proteinExistence type="predicted"/>
<name>A0A8D8Z3J5_9HEMI</name>
<sequence>MSNHHLHHPSRRLRNQHKLKMKRKKNSPPGGLEPPTFRLTAERANQLRHGGTCQRGSELYNFNNILQKLHSLSLKCDNAVIKREVGRVDNTGGEGRAGLA</sequence>
<reference evidence="2" key="1">
    <citation type="submission" date="2021-05" db="EMBL/GenBank/DDBJ databases">
        <authorList>
            <person name="Alioto T."/>
            <person name="Alioto T."/>
            <person name="Gomez Garrido J."/>
        </authorList>
    </citation>
    <scope>NUCLEOTIDE SEQUENCE</scope>
</reference>
<evidence type="ECO:0000256" key="1">
    <source>
        <dbReference type="SAM" id="MobiDB-lite"/>
    </source>
</evidence>
<accession>A0A8D8Z3J5</accession>
<dbReference type="EMBL" id="HBUF01417917">
    <property type="protein sequence ID" value="CAG6740243.1"/>
    <property type="molecule type" value="Transcribed_RNA"/>
</dbReference>
<dbReference type="AntiFam" id="ANF00014">
    <property type="entry name" value="tRNA translation"/>
</dbReference>